<evidence type="ECO:0000313" key="10">
    <source>
        <dbReference type="EMBL" id="KAF6460620.1"/>
    </source>
</evidence>
<dbReference type="Proteomes" id="UP000550707">
    <property type="component" value="Unassembled WGS sequence"/>
</dbReference>
<keyword evidence="4" id="KW-0637">Prenyltransferase</keyword>
<evidence type="ECO:0000259" key="9">
    <source>
        <dbReference type="Pfam" id="PF07711"/>
    </source>
</evidence>
<comment type="catalytic activity">
    <reaction evidence="8">
        <text>geranylgeranyl diphosphate + L-cysteinyl-[protein] = S-geranylgeranyl-L-cysteinyl-[protein] + diphosphate</text>
        <dbReference type="Rhea" id="RHEA:21240"/>
        <dbReference type="Rhea" id="RHEA-COMP:10131"/>
        <dbReference type="Rhea" id="RHEA-COMP:11537"/>
        <dbReference type="ChEBI" id="CHEBI:29950"/>
        <dbReference type="ChEBI" id="CHEBI:33019"/>
        <dbReference type="ChEBI" id="CHEBI:57533"/>
        <dbReference type="ChEBI" id="CHEBI:86021"/>
        <dbReference type="EC" id="2.5.1.60"/>
    </reaction>
</comment>
<evidence type="ECO:0000256" key="2">
    <source>
        <dbReference type="ARBA" id="ARBA00012656"/>
    </source>
</evidence>
<dbReference type="Gene3D" id="2.60.40.1130">
    <property type="entry name" value="Rab geranylgeranyltransferase alpha-subunit, insert domain"/>
    <property type="match status" value="1"/>
</dbReference>
<evidence type="ECO:0000256" key="3">
    <source>
        <dbReference type="ARBA" id="ARBA00014772"/>
    </source>
</evidence>
<evidence type="ECO:0000313" key="11">
    <source>
        <dbReference type="Proteomes" id="UP000550707"/>
    </source>
</evidence>
<evidence type="ECO:0000256" key="8">
    <source>
        <dbReference type="ARBA" id="ARBA00047658"/>
    </source>
</evidence>
<keyword evidence="5" id="KW-0808">Transferase</keyword>
<dbReference type="InterPro" id="IPR036254">
    <property type="entry name" value="RabGGT_asu_insert-dom_sf"/>
</dbReference>
<proteinExistence type="inferred from homology"/>
<dbReference type="Gene3D" id="1.25.40.120">
    <property type="entry name" value="Protein prenylyltransferase"/>
    <property type="match status" value="1"/>
</dbReference>
<accession>A0A7J8GL27</accession>
<dbReference type="AlphaFoldDB" id="A0A7J8GL27"/>
<dbReference type="EC" id="2.5.1.60" evidence="2"/>
<gene>
    <name evidence="10" type="ORF">HJG59_011525</name>
</gene>
<protein>
    <recommendedName>
        <fullName evidence="3">Geranylgeranyl transferase type-2 subunit alpha</fullName>
        <ecNumber evidence="2">2.5.1.60</ecNumber>
    </recommendedName>
    <alternativeName>
        <fullName evidence="7">Geranylgeranyl transferase type II subunit alpha</fullName>
    </alternativeName>
</protein>
<evidence type="ECO:0000256" key="6">
    <source>
        <dbReference type="ARBA" id="ARBA00022737"/>
    </source>
</evidence>
<dbReference type="FunFam" id="1.25.40.120:FF:000035">
    <property type="entry name" value="Geranylgeranyl transferase type-2 subunit alpha"/>
    <property type="match status" value="1"/>
</dbReference>
<reference evidence="10 11" key="1">
    <citation type="journal article" date="2020" name="Nature">
        <title>Six reference-quality genomes reveal evolution of bat adaptations.</title>
        <authorList>
            <person name="Jebb D."/>
            <person name="Huang Z."/>
            <person name="Pippel M."/>
            <person name="Hughes G.M."/>
            <person name="Lavrichenko K."/>
            <person name="Devanna P."/>
            <person name="Winkler S."/>
            <person name="Jermiin L.S."/>
            <person name="Skirmuntt E.C."/>
            <person name="Katzourakis A."/>
            <person name="Burkitt-Gray L."/>
            <person name="Ray D.A."/>
            <person name="Sullivan K.A.M."/>
            <person name="Roscito J.G."/>
            <person name="Kirilenko B.M."/>
            <person name="Davalos L.M."/>
            <person name="Corthals A.P."/>
            <person name="Power M.L."/>
            <person name="Jones G."/>
            <person name="Ransome R.D."/>
            <person name="Dechmann D.K.N."/>
            <person name="Locatelli A.G."/>
            <person name="Puechmaille S.J."/>
            <person name="Fedrigo O."/>
            <person name="Jarvis E.D."/>
            <person name="Hiller M."/>
            <person name="Vernes S.C."/>
            <person name="Myers E.W."/>
            <person name="Teeling E.C."/>
        </authorList>
    </citation>
    <scope>NUCLEOTIDE SEQUENCE [LARGE SCALE GENOMIC DNA]</scope>
    <source>
        <strain evidence="10">MMolMol1</strain>
        <tissue evidence="10">Muscle</tissue>
    </source>
</reference>
<feature type="domain" description="Rab geranylgeranyltransferase alpha subunit insert-domain" evidence="9">
    <location>
        <begin position="2"/>
        <end position="67"/>
    </location>
</feature>
<evidence type="ECO:0000256" key="7">
    <source>
        <dbReference type="ARBA" id="ARBA00031267"/>
    </source>
</evidence>
<dbReference type="EMBL" id="JACASF010000009">
    <property type="protein sequence ID" value="KAF6460620.1"/>
    <property type="molecule type" value="Genomic_DNA"/>
</dbReference>
<dbReference type="InterPro" id="IPR009087">
    <property type="entry name" value="RabGGT_asu_insert-domain"/>
</dbReference>
<comment type="caution">
    <text evidence="10">The sequence shown here is derived from an EMBL/GenBank/DDBJ whole genome shotgun (WGS) entry which is preliminary data.</text>
</comment>
<organism evidence="10 11">
    <name type="scientific">Molossus molossus</name>
    <name type="common">Pallas' mastiff bat</name>
    <name type="synonym">Vespertilio molossus</name>
    <dbReference type="NCBI Taxonomy" id="27622"/>
    <lineage>
        <taxon>Eukaryota</taxon>
        <taxon>Metazoa</taxon>
        <taxon>Chordata</taxon>
        <taxon>Craniata</taxon>
        <taxon>Vertebrata</taxon>
        <taxon>Euteleostomi</taxon>
        <taxon>Mammalia</taxon>
        <taxon>Eutheria</taxon>
        <taxon>Laurasiatheria</taxon>
        <taxon>Chiroptera</taxon>
        <taxon>Yangochiroptera</taxon>
        <taxon>Molossidae</taxon>
        <taxon>Molossus</taxon>
    </lineage>
</organism>
<dbReference type="InParanoid" id="A0A7J8GL27"/>
<evidence type="ECO:0000256" key="5">
    <source>
        <dbReference type="ARBA" id="ARBA00022679"/>
    </source>
</evidence>
<dbReference type="GO" id="GO:0008270">
    <property type="term" value="F:zinc ion binding"/>
    <property type="evidence" value="ECO:0007669"/>
    <property type="project" value="InterPro"/>
</dbReference>
<dbReference type="SUPFAM" id="SSF48439">
    <property type="entry name" value="Protein prenylyltransferase"/>
    <property type="match status" value="1"/>
</dbReference>
<evidence type="ECO:0000256" key="1">
    <source>
        <dbReference type="ARBA" id="ARBA00006734"/>
    </source>
</evidence>
<dbReference type="Pfam" id="PF07711">
    <property type="entry name" value="RabGGT_insert"/>
    <property type="match status" value="1"/>
</dbReference>
<keyword evidence="6" id="KW-0677">Repeat</keyword>
<sequence length="197" mass="23231">METLLLMVDESSLAVEWGAPDGRNRPSPVWLCDLLPQQTFRVIWTAGNVQKECVLLKGHQEGWCWDLATDEQLFRYELSMEKSTVLRSELKYCKELQELEPENKWCLLTFILLMQLLDPLLYEKEMLQYFQTLKTVDPVRAAYLDNLCSKFLLENSMLKMEYAEVHMLHLSHKGLTMLCHLEQLFLVTHFDLLHKHL</sequence>
<comment type="similarity">
    <text evidence="1">Belongs to the protein prenyltransferase subunit alpha family.</text>
</comment>
<keyword evidence="11" id="KW-1185">Reference proteome</keyword>
<dbReference type="GO" id="GO:0004663">
    <property type="term" value="F:Rab geranylgeranyltransferase activity"/>
    <property type="evidence" value="ECO:0007669"/>
    <property type="project" value="UniProtKB-EC"/>
</dbReference>
<evidence type="ECO:0000256" key="4">
    <source>
        <dbReference type="ARBA" id="ARBA00022602"/>
    </source>
</evidence>
<dbReference type="SUPFAM" id="SSF49594">
    <property type="entry name" value="Rab geranylgeranyltransferase alpha-subunit, insert domain"/>
    <property type="match status" value="1"/>
</dbReference>
<name>A0A7J8GL27_MOLMO</name>